<name>A0ABT1TXR6_9GAMM</name>
<reference evidence="2 3" key="1">
    <citation type="submission" date="2022-07" db="EMBL/GenBank/DDBJ databases">
        <title>Methylomonas rivi sp. nov., Methylomonas rosea sp. nov., Methylomonas aureus sp. nov. and Methylomonas subterranea sp. nov., four novel methanotrophs isolated from a freshwater creek and the deep terrestrial subsurface.</title>
        <authorList>
            <person name="Abin C."/>
            <person name="Sankaranarayanan K."/>
            <person name="Garner C."/>
            <person name="Sindelar R."/>
            <person name="Kotary K."/>
            <person name="Garner R."/>
            <person name="Barclay S."/>
            <person name="Lawson P."/>
            <person name="Krumholz L."/>
        </authorList>
    </citation>
    <scope>NUCLEOTIDE SEQUENCE [LARGE SCALE GENOMIC DNA]</scope>
    <source>
        <strain evidence="2 3">WSC-7</strain>
    </source>
</reference>
<dbReference type="RefSeq" id="WP_256608260.1">
    <property type="nucleotide sequence ID" value="NZ_JANIBL010000070.1"/>
</dbReference>
<evidence type="ECO:0000259" key="1">
    <source>
        <dbReference type="Pfam" id="PF13358"/>
    </source>
</evidence>
<feature type="domain" description="Tc1-like transposase DDE" evidence="1">
    <location>
        <begin position="4"/>
        <end position="46"/>
    </location>
</feature>
<dbReference type="InterPro" id="IPR038717">
    <property type="entry name" value="Tc1-like_DDE_dom"/>
</dbReference>
<accession>A0ABT1TXR6</accession>
<evidence type="ECO:0000313" key="2">
    <source>
        <dbReference type="EMBL" id="MCQ8119393.1"/>
    </source>
</evidence>
<dbReference type="Proteomes" id="UP001524570">
    <property type="component" value="Unassembled WGS sequence"/>
</dbReference>
<organism evidence="2 3">
    <name type="scientific">Methylomonas rosea</name>
    <dbReference type="NCBI Taxonomy" id="2952227"/>
    <lineage>
        <taxon>Bacteria</taxon>
        <taxon>Pseudomonadati</taxon>
        <taxon>Pseudomonadota</taxon>
        <taxon>Gammaproteobacteria</taxon>
        <taxon>Methylococcales</taxon>
        <taxon>Methylococcaceae</taxon>
        <taxon>Methylomonas</taxon>
    </lineage>
</organism>
<dbReference type="EMBL" id="JANIBL010000070">
    <property type="protein sequence ID" value="MCQ8119393.1"/>
    <property type="molecule type" value="Genomic_DNA"/>
</dbReference>
<dbReference type="Pfam" id="PF13358">
    <property type="entry name" value="DDE_3"/>
    <property type="match status" value="1"/>
</dbReference>
<protein>
    <submittedName>
        <fullName evidence="2">Transposase</fullName>
    </submittedName>
</protein>
<dbReference type="Gene3D" id="3.30.420.10">
    <property type="entry name" value="Ribonuclease H-like superfamily/Ribonuclease H"/>
    <property type="match status" value="1"/>
</dbReference>
<sequence length="49" mass="5912">MTNRYHHAVLMKDYLADSKVELIFLPPYAPNLNLIERFWTFFKKTVLLL</sequence>
<evidence type="ECO:0000313" key="3">
    <source>
        <dbReference type="Proteomes" id="UP001524570"/>
    </source>
</evidence>
<comment type="caution">
    <text evidence="2">The sequence shown here is derived from an EMBL/GenBank/DDBJ whole genome shotgun (WGS) entry which is preliminary data.</text>
</comment>
<proteinExistence type="predicted"/>
<gene>
    <name evidence="2" type="ORF">NP589_18335</name>
</gene>
<dbReference type="InterPro" id="IPR036397">
    <property type="entry name" value="RNaseH_sf"/>
</dbReference>
<keyword evidence="3" id="KW-1185">Reference proteome</keyword>